<dbReference type="EMBL" id="BKCP01006538">
    <property type="protein sequence ID" value="GER43283.1"/>
    <property type="molecule type" value="Genomic_DNA"/>
</dbReference>
<gene>
    <name evidence="2" type="ORF">STAS_20120</name>
</gene>
<name>A0A5A7QD75_STRAF</name>
<organism evidence="2 3">
    <name type="scientific">Striga asiatica</name>
    <name type="common">Asiatic witchweed</name>
    <name type="synonym">Buchnera asiatica</name>
    <dbReference type="NCBI Taxonomy" id="4170"/>
    <lineage>
        <taxon>Eukaryota</taxon>
        <taxon>Viridiplantae</taxon>
        <taxon>Streptophyta</taxon>
        <taxon>Embryophyta</taxon>
        <taxon>Tracheophyta</taxon>
        <taxon>Spermatophyta</taxon>
        <taxon>Magnoliopsida</taxon>
        <taxon>eudicotyledons</taxon>
        <taxon>Gunneridae</taxon>
        <taxon>Pentapetalae</taxon>
        <taxon>asterids</taxon>
        <taxon>lamiids</taxon>
        <taxon>Lamiales</taxon>
        <taxon>Orobanchaceae</taxon>
        <taxon>Buchnereae</taxon>
        <taxon>Striga</taxon>
    </lineage>
</organism>
<keyword evidence="2" id="KW-0808">Transferase</keyword>
<evidence type="ECO:0000256" key="1">
    <source>
        <dbReference type="SAM" id="MobiDB-lite"/>
    </source>
</evidence>
<keyword evidence="3" id="KW-1185">Reference proteome</keyword>
<comment type="caution">
    <text evidence="2">The sequence shown here is derived from an EMBL/GenBank/DDBJ whole genome shotgun (WGS) entry which is preliminary data.</text>
</comment>
<feature type="region of interest" description="Disordered" evidence="1">
    <location>
        <begin position="78"/>
        <end position="100"/>
    </location>
</feature>
<sequence>MTLVCGRRKTFAFKHMAEELYCSVNGPRETLVKSRPSAARVKLSGRLVQWSTTSRTFVNALLIELVHGPPFLLRLLHRPGRGHGHNSTSEAPSTPIKRRAARTTRQFVAVTGGCDGCATSGFRDEVDWVFQESRERGEDDDRRSRSCKW</sequence>
<reference evidence="3" key="1">
    <citation type="journal article" date="2019" name="Curr. Biol.">
        <title>Genome Sequence of Striga asiatica Provides Insight into the Evolution of Plant Parasitism.</title>
        <authorList>
            <person name="Yoshida S."/>
            <person name="Kim S."/>
            <person name="Wafula E.K."/>
            <person name="Tanskanen J."/>
            <person name="Kim Y.M."/>
            <person name="Honaas L."/>
            <person name="Yang Z."/>
            <person name="Spallek T."/>
            <person name="Conn C.E."/>
            <person name="Ichihashi Y."/>
            <person name="Cheong K."/>
            <person name="Cui S."/>
            <person name="Der J.P."/>
            <person name="Gundlach H."/>
            <person name="Jiao Y."/>
            <person name="Hori C."/>
            <person name="Ishida J.K."/>
            <person name="Kasahara H."/>
            <person name="Kiba T."/>
            <person name="Kim M.S."/>
            <person name="Koo N."/>
            <person name="Laohavisit A."/>
            <person name="Lee Y.H."/>
            <person name="Lumba S."/>
            <person name="McCourt P."/>
            <person name="Mortimer J.C."/>
            <person name="Mutuku J.M."/>
            <person name="Nomura T."/>
            <person name="Sasaki-Sekimoto Y."/>
            <person name="Seto Y."/>
            <person name="Wang Y."/>
            <person name="Wakatake T."/>
            <person name="Sakakibara H."/>
            <person name="Demura T."/>
            <person name="Yamaguchi S."/>
            <person name="Yoneyama K."/>
            <person name="Manabe R.I."/>
            <person name="Nelson D.C."/>
            <person name="Schulman A.H."/>
            <person name="Timko M.P."/>
            <person name="dePamphilis C.W."/>
            <person name="Choi D."/>
            <person name="Shirasu K."/>
        </authorList>
    </citation>
    <scope>NUCLEOTIDE SEQUENCE [LARGE SCALE GENOMIC DNA]</scope>
    <source>
        <strain evidence="3">cv. UVA1</strain>
    </source>
</reference>
<dbReference type="GO" id="GO:0016301">
    <property type="term" value="F:kinase activity"/>
    <property type="evidence" value="ECO:0007669"/>
    <property type="project" value="UniProtKB-KW"/>
</dbReference>
<accession>A0A5A7QD75</accession>
<proteinExistence type="predicted"/>
<protein>
    <submittedName>
        <fullName evidence="2">Protein kinase family protein</fullName>
    </submittedName>
</protein>
<evidence type="ECO:0000313" key="3">
    <source>
        <dbReference type="Proteomes" id="UP000325081"/>
    </source>
</evidence>
<evidence type="ECO:0000313" key="2">
    <source>
        <dbReference type="EMBL" id="GER43283.1"/>
    </source>
</evidence>
<keyword evidence="2" id="KW-0418">Kinase</keyword>
<dbReference type="Proteomes" id="UP000325081">
    <property type="component" value="Unassembled WGS sequence"/>
</dbReference>
<dbReference type="AlphaFoldDB" id="A0A5A7QD75"/>